<dbReference type="EMBL" id="KZ451979">
    <property type="protein sequence ID" value="PKA55583.1"/>
    <property type="molecule type" value="Genomic_DNA"/>
</dbReference>
<dbReference type="Proteomes" id="UP000236161">
    <property type="component" value="Unassembled WGS sequence"/>
</dbReference>
<proteinExistence type="predicted"/>
<reference evidence="1 2" key="1">
    <citation type="journal article" date="2017" name="Nature">
        <title>The Apostasia genome and the evolution of orchids.</title>
        <authorList>
            <person name="Zhang G.Q."/>
            <person name="Liu K.W."/>
            <person name="Li Z."/>
            <person name="Lohaus R."/>
            <person name="Hsiao Y.Y."/>
            <person name="Niu S.C."/>
            <person name="Wang J.Y."/>
            <person name="Lin Y.C."/>
            <person name="Xu Q."/>
            <person name="Chen L.J."/>
            <person name="Yoshida K."/>
            <person name="Fujiwara S."/>
            <person name="Wang Z.W."/>
            <person name="Zhang Y.Q."/>
            <person name="Mitsuda N."/>
            <person name="Wang M."/>
            <person name="Liu G.H."/>
            <person name="Pecoraro L."/>
            <person name="Huang H.X."/>
            <person name="Xiao X.J."/>
            <person name="Lin M."/>
            <person name="Wu X.Y."/>
            <person name="Wu W.L."/>
            <person name="Chen Y.Y."/>
            <person name="Chang S.B."/>
            <person name="Sakamoto S."/>
            <person name="Ohme-Takagi M."/>
            <person name="Yagi M."/>
            <person name="Zeng S.J."/>
            <person name="Shen C.Y."/>
            <person name="Yeh C.M."/>
            <person name="Luo Y.B."/>
            <person name="Tsai W.C."/>
            <person name="Van de Peer Y."/>
            <person name="Liu Z.J."/>
        </authorList>
    </citation>
    <scope>NUCLEOTIDE SEQUENCE [LARGE SCALE GENOMIC DNA]</scope>
    <source>
        <strain evidence="2">cv. Shenzhen</strain>
        <tissue evidence="1">Stem</tissue>
    </source>
</reference>
<keyword evidence="2" id="KW-1185">Reference proteome</keyword>
<dbReference type="InterPro" id="IPR007789">
    <property type="entry name" value="DUF688"/>
</dbReference>
<sequence>MEGKMEHCLMEDKRLDLDAPLLSVRRHTTAASISNLAVSPSPAGPIIAPRSVERTPPLRSALPFYKSELKSGPVRNPGVVPFVWEQKPGQPKCEAISRLRPTPAPSLPPGRILNDRGPERFSCESSISVADLATKVCEEKSGENPTTTAALMVTVEDDDNFSDAVETLSRAESFFMNCSVSGLSGIQDAVEPTDCFSADSQVRDFMMGRFLPAAQAMASGLPQYSSRKPPKVAERAANGEQRLRRVPLPYQQTPKFVAPPYPRDPRNEICSADDESYESDYDRNFSSNACGLLPRLCLLNPMPGREVGDRRHRPPLTSWNISKIRSNKTPLVEAENEVKSLDFRLSILICFKFHFWSNW</sequence>
<dbReference type="PANTHER" id="PTHR33671">
    <property type="entry name" value="N-METHYLTRANSFERASE, PUTATIVE (DUF688)-RELATED"/>
    <property type="match status" value="1"/>
</dbReference>
<dbReference type="AlphaFoldDB" id="A0A2I0AJ46"/>
<protein>
    <submittedName>
        <fullName evidence="1">Uncharacterized protein</fullName>
    </submittedName>
</protein>
<accession>A0A2I0AJ46</accession>
<organism evidence="1 2">
    <name type="scientific">Apostasia shenzhenica</name>
    <dbReference type="NCBI Taxonomy" id="1088818"/>
    <lineage>
        <taxon>Eukaryota</taxon>
        <taxon>Viridiplantae</taxon>
        <taxon>Streptophyta</taxon>
        <taxon>Embryophyta</taxon>
        <taxon>Tracheophyta</taxon>
        <taxon>Spermatophyta</taxon>
        <taxon>Magnoliopsida</taxon>
        <taxon>Liliopsida</taxon>
        <taxon>Asparagales</taxon>
        <taxon>Orchidaceae</taxon>
        <taxon>Apostasioideae</taxon>
        <taxon>Apostasia</taxon>
    </lineage>
</organism>
<dbReference type="STRING" id="1088818.A0A2I0AJ46"/>
<dbReference type="OrthoDB" id="677721at2759"/>
<evidence type="ECO:0000313" key="1">
    <source>
        <dbReference type="EMBL" id="PKA55583.1"/>
    </source>
</evidence>
<evidence type="ECO:0000313" key="2">
    <source>
        <dbReference type="Proteomes" id="UP000236161"/>
    </source>
</evidence>
<dbReference type="PANTHER" id="PTHR33671:SF2">
    <property type="entry name" value="N-METHYLTRANSFERASE, PUTATIVE (DUF688)-RELATED"/>
    <property type="match status" value="1"/>
</dbReference>
<name>A0A2I0AJ46_9ASPA</name>
<gene>
    <name evidence="1" type="ORF">AXF42_Ash006785</name>
</gene>
<dbReference type="Pfam" id="PF05097">
    <property type="entry name" value="DUF688"/>
    <property type="match status" value="1"/>
</dbReference>